<evidence type="ECO:0000313" key="1">
    <source>
        <dbReference type="EMBL" id="CAF0701119.1"/>
    </source>
</evidence>
<keyword evidence="2" id="KW-1185">Reference proteome</keyword>
<comment type="caution">
    <text evidence="1">The sequence shown here is derived from an EMBL/GenBank/DDBJ whole genome shotgun (WGS) entry which is preliminary data.</text>
</comment>
<reference evidence="1" key="1">
    <citation type="submission" date="2021-02" db="EMBL/GenBank/DDBJ databases">
        <authorList>
            <person name="Cremers G."/>
            <person name="Picone N."/>
        </authorList>
    </citation>
    <scope>NUCLEOTIDE SEQUENCE</scope>
    <source>
        <strain evidence="1">PQ17</strain>
    </source>
</reference>
<organism evidence="1 2">
    <name type="scientific">Candidatus Methylacidithermus pantelleriae</name>
    <dbReference type="NCBI Taxonomy" id="2744239"/>
    <lineage>
        <taxon>Bacteria</taxon>
        <taxon>Pseudomonadati</taxon>
        <taxon>Verrucomicrobiota</taxon>
        <taxon>Methylacidiphilae</taxon>
        <taxon>Methylacidiphilales</taxon>
        <taxon>Methylacidiphilaceae</taxon>
        <taxon>Candidatus Methylacidithermus</taxon>
    </lineage>
</organism>
<evidence type="ECO:0000313" key="2">
    <source>
        <dbReference type="Proteomes" id="UP000663859"/>
    </source>
</evidence>
<dbReference type="Proteomes" id="UP000663859">
    <property type="component" value="Unassembled WGS sequence"/>
</dbReference>
<name>A0A8J2FWU8_9BACT</name>
<protein>
    <submittedName>
        <fullName evidence="1">Uncharacterized protein</fullName>
    </submittedName>
</protein>
<sequence length="57" mass="6229">MAEVLPFCTREVAGSSAQFSLVRIRDLPIGAWSPAGKKFWTLSPKRAQGGIAQLVER</sequence>
<dbReference type="AlphaFoldDB" id="A0A8J2FWU8"/>
<gene>
    <name evidence="1" type="ORF">MPNT_40146</name>
</gene>
<accession>A0A8J2FWU8</accession>
<proteinExistence type="predicted"/>
<dbReference type="EMBL" id="CAJNOB010000034">
    <property type="protein sequence ID" value="CAF0701119.1"/>
    <property type="molecule type" value="Genomic_DNA"/>
</dbReference>